<feature type="coiled-coil region" evidence="1">
    <location>
        <begin position="108"/>
        <end position="264"/>
    </location>
</feature>
<protein>
    <submittedName>
        <fullName evidence="3">Uncharacterized protein</fullName>
    </submittedName>
</protein>
<reference evidence="2" key="1">
    <citation type="submission" date="2022-06" db="EMBL/GenBank/DDBJ databases">
        <authorList>
            <person name="Berger JAMES D."/>
            <person name="Berger JAMES D."/>
        </authorList>
    </citation>
    <scope>NUCLEOTIDE SEQUENCE [LARGE SCALE GENOMIC DNA]</scope>
</reference>
<reference evidence="3" key="2">
    <citation type="submission" date="2023-11" db="UniProtKB">
        <authorList>
            <consortium name="WormBaseParasite"/>
        </authorList>
    </citation>
    <scope>IDENTIFICATION</scope>
</reference>
<keyword evidence="2" id="KW-1185">Reference proteome</keyword>
<proteinExistence type="predicted"/>
<sequence>MGEYLVDRNRNEIGTLKEDSFALNDQVRMDLAKKAVEISDSSVMPKEKTGVKPIHFDNLIASPFFQAFRVHHVAIYSDLNRLIEVAANDIQQKHESMTNMENSFMNSSEEFKRTMENLYNEMESKLSQEEEIMTQRLEKKCEEMKNQVNQIIEEKGEQAEILKEKLKQISMLSEDLQKETEDDKSTMEEARTQCQSMLDEIEEYEQLIDESKESVKELQMQTKVEHLKKDKQDVSTCQKIQEEREALIRKLNELREINRCLRDQRDETGDDKVTPDYDNILTPDAYKATENTMGDEMSNKGQFDKLPVNDEISGIEVVEEIDQQLKAFKMGDESEKDNLSKRSYEKIDSKALIFKVLLIGSIGVGRQALLDKLFHFTNQPFNKAASNKENVAYPNDVRIILYQRKLDDINYLIQFMKPPALNLNWMVTSSKQVQKQEKMFRSLLMHS</sequence>
<evidence type="ECO:0000313" key="2">
    <source>
        <dbReference type="Proteomes" id="UP000050795"/>
    </source>
</evidence>
<evidence type="ECO:0000256" key="1">
    <source>
        <dbReference type="SAM" id="Coils"/>
    </source>
</evidence>
<evidence type="ECO:0000313" key="3">
    <source>
        <dbReference type="WBParaSite" id="TREG1_102140.2"/>
    </source>
</evidence>
<keyword evidence="1" id="KW-0175">Coiled coil</keyword>
<dbReference type="AlphaFoldDB" id="A0AA85IPD7"/>
<name>A0AA85IPD7_TRIRE</name>
<accession>A0AA85IPD7</accession>
<organism evidence="2 3">
    <name type="scientific">Trichobilharzia regenti</name>
    <name type="common">Nasal bird schistosome</name>
    <dbReference type="NCBI Taxonomy" id="157069"/>
    <lineage>
        <taxon>Eukaryota</taxon>
        <taxon>Metazoa</taxon>
        <taxon>Spiralia</taxon>
        <taxon>Lophotrochozoa</taxon>
        <taxon>Platyhelminthes</taxon>
        <taxon>Trematoda</taxon>
        <taxon>Digenea</taxon>
        <taxon>Strigeidida</taxon>
        <taxon>Schistosomatoidea</taxon>
        <taxon>Schistosomatidae</taxon>
        <taxon>Trichobilharzia</taxon>
    </lineage>
</organism>
<dbReference type="Proteomes" id="UP000050795">
    <property type="component" value="Unassembled WGS sequence"/>
</dbReference>
<dbReference type="WBParaSite" id="TREG1_102140.2">
    <property type="protein sequence ID" value="TREG1_102140.2"/>
    <property type="gene ID" value="TREG1_102140"/>
</dbReference>